<dbReference type="Pfam" id="PF13579">
    <property type="entry name" value="Glyco_trans_4_4"/>
    <property type="match status" value="1"/>
</dbReference>
<keyword evidence="3" id="KW-1185">Reference proteome</keyword>
<dbReference type="EMBL" id="JACJRF010000035">
    <property type="protein sequence ID" value="MBD2346053.1"/>
    <property type="molecule type" value="Genomic_DNA"/>
</dbReference>
<gene>
    <name evidence="2" type="ORF">H6G18_18150</name>
</gene>
<dbReference type="PANTHER" id="PTHR45947:SF14">
    <property type="entry name" value="SLL1723 PROTEIN"/>
    <property type="match status" value="1"/>
</dbReference>
<feature type="domain" description="Glycosyltransferase subfamily 4-like N-terminal" evidence="1">
    <location>
        <begin position="15"/>
        <end position="208"/>
    </location>
</feature>
<evidence type="ECO:0000313" key="2">
    <source>
        <dbReference type="EMBL" id="MBD2346053.1"/>
    </source>
</evidence>
<dbReference type="Pfam" id="PF13692">
    <property type="entry name" value="Glyco_trans_1_4"/>
    <property type="match status" value="1"/>
</dbReference>
<evidence type="ECO:0000259" key="1">
    <source>
        <dbReference type="Pfam" id="PF13579"/>
    </source>
</evidence>
<dbReference type="InterPro" id="IPR028098">
    <property type="entry name" value="Glyco_trans_4-like_N"/>
</dbReference>
<dbReference type="InterPro" id="IPR050194">
    <property type="entry name" value="Glycosyltransferase_grp1"/>
</dbReference>
<evidence type="ECO:0000313" key="3">
    <source>
        <dbReference type="Proteomes" id="UP000607281"/>
    </source>
</evidence>
<dbReference type="SUPFAM" id="SSF53756">
    <property type="entry name" value="UDP-Glycosyltransferase/glycogen phosphorylase"/>
    <property type="match status" value="1"/>
</dbReference>
<sequence length="412" mass="46010">MKVAFIVNQFPMLSETFILNQATGLIDLGHEVDIFTTYSPDPKNTEKMHSDVTKYHLLEHTFYAQTPPTNRIWRIVLGLWLLLTNFYKAPLTLMRSLNGFKYGWQATSLKLLYAVIPLLDKGSYDVIHCQFATLTFIGAVALPKVGTANAKLVVSCRGHDISAYMEEVSESIHRQIFADGDQFLPNCDFFRDRLLKLGCPPEKITVLRSGIDGDRFIFKPRHPIAGEPIRIVTTGRLTEKKGVEYGIRAIAKLIAAGASVEYYVVGDGPLHKNLQQLIDSLNVDKSVKLLGWMQQQELINILDRSHIFLSPNVTAADGNQDAPVNTIKEAAAMGLPVVSTFHGGIPEVVEDGISGFLVAERDADALAEKLQYLIDHPSIWQAMGEAGRKYVETHYDIHTLNNDLVKIYKSNE</sequence>
<dbReference type="Gene3D" id="3.40.50.2000">
    <property type="entry name" value="Glycogen Phosphorylase B"/>
    <property type="match status" value="2"/>
</dbReference>
<reference evidence="2 3" key="1">
    <citation type="journal article" date="2020" name="ISME J.">
        <title>Comparative genomics reveals insights into cyanobacterial evolution and habitat adaptation.</title>
        <authorList>
            <person name="Chen M.Y."/>
            <person name="Teng W.K."/>
            <person name="Zhao L."/>
            <person name="Hu C.X."/>
            <person name="Zhou Y.K."/>
            <person name="Han B.P."/>
            <person name="Song L.R."/>
            <person name="Shu W.S."/>
        </authorList>
    </citation>
    <scope>NUCLEOTIDE SEQUENCE [LARGE SCALE GENOMIC DNA]</scope>
    <source>
        <strain evidence="2 3">FACHB-260</strain>
    </source>
</reference>
<comment type="caution">
    <text evidence="2">The sequence shown here is derived from an EMBL/GenBank/DDBJ whole genome shotgun (WGS) entry which is preliminary data.</text>
</comment>
<dbReference type="PANTHER" id="PTHR45947">
    <property type="entry name" value="SULFOQUINOVOSYL TRANSFERASE SQD2"/>
    <property type="match status" value="1"/>
</dbReference>
<name>A0ABR8CUL6_9NOST</name>
<protein>
    <submittedName>
        <fullName evidence="2">Glycosyltransferase</fullName>
    </submittedName>
</protein>
<proteinExistence type="predicted"/>
<organism evidence="2 3">
    <name type="scientific">Anabaena subtropica FACHB-260</name>
    <dbReference type="NCBI Taxonomy" id="2692884"/>
    <lineage>
        <taxon>Bacteria</taxon>
        <taxon>Bacillati</taxon>
        <taxon>Cyanobacteriota</taxon>
        <taxon>Cyanophyceae</taxon>
        <taxon>Nostocales</taxon>
        <taxon>Nostocaceae</taxon>
        <taxon>Anabaena</taxon>
    </lineage>
</organism>
<dbReference type="Proteomes" id="UP000607281">
    <property type="component" value="Unassembled WGS sequence"/>
</dbReference>
<dbReference type="RefSeq" id="WP_190408475.1">
    <property type="nucleotide sequence ID" value="NZ_JACJRF010000035.1"/>
</dbReference>
<accession>A0ABR8CUL6</accession>